<proteinExistence type="predicted"/>
<dbReference type="EMBL" id="ADVG01000005">
    <property type="protein sequence ID" value="EFH80410.1"/>
    <property type="molecule type" value="Genomic_DNA"/>
</dbReference>
<evidence type="ECO:0000313" key="3">
    <source>
        <dbReference type="Proteomes" id="UP000004508"/>
    </source>
</evidence>
<protein>
    <submittedName>
        <fullName evidence="2">Uncharacterized protein</fullName>
    </submittedName>
</protein>
<feature type="transmembrane region" description="Helical" evidence="1">
    <location>
        <begin position="12"/>
        <end position="31"/>
    </location>
</feature>
<keyword evidence="3" id="KW-1185">Reference proteome</keyword>
<dbReference type="Proteomes" id="UP000004508">
    <property type="component" value="Unassembled WGS sequence"/>
</dbReference>
<dbReference type="InParanoid" id="D6U5Z9"/>
<name>D6U5Z9_KTERA</name>
<comment type="caution">
    <text evidence="2">The sequence shown here is derived from an EMBL/GenBank/DDBJ whole genome shotgun (WGS) entry which is preliminary data.</text>
</comment>
<feature type="transmembrane region" description="Helical" evidence="1">
    <location>
        <begin position="103"/>
        <end position="125"/>
    </location>
</feature>
<dbReference type="STRING" id="485913.Krac_1003"/>
<reference evidence="2 3" key="1">
    <citation type="journal article" date="2011" name="Stand. Genomic Sci.">
        <title>Non-contiguous finished genome sequence and contextual data of the filamentous soil bacterium Ktedonobacter racemifer type strain (SOSP1-21).</title>
        <authorList>
            <person name="Chang Y.J."/>
            <person name="Land M."/>
            <person name="Hauser L."/>
            <person name="Chertkov O."/>
            <person name="Del Rio T.G."/>
            <person name="Nolan M."/>
            <person name="Copeland A."/>
            <person name="Tice H."/>
            <person name="Cheng J.F."/>
            <person name="Lucas S."/>
            <person name="Han C."/>
            <person name="Goodwin L."/>
            <person name="Pitluck S."/>
            <person name="Ivanova N."/>
            <person name="Ovchinikova G."/>
            <person name="Pati A."/>
            <person name="Chen A."/>
            <person name="Palaniappan K."/>
            <person name="Mavromatis K."/>
            <person name="Liolios K."/>
            <person name="Brettin T."/>
            <person name="Fiebig A."/>
            <person name="Rohde M."/>
            <person name="Abt B."/>
            <person name="Goker M."/>
            <person name="Detter J.C."/>
            <person name="Woyke T."/>
            <person name="Bristow J."/>
            <person name="Eisen J.A."/>
            <person name="Markowitz V."/>
            <person name="Hugenholtz P."/>
            <person name="Kyrpides N.C."/>
            <person name="Klenk H.P."/>
            <person name="Lapidus A."/>
        </authorList>
    </citation>
    <scope>NUCLEOTIDE SEQUENCE [LARGE SCALE GENOMIC DNA]</scope>
    <source>
        <strain evidence="3">DSM 44963</strain>
    </source>
</reference>
<feature type="transmembrane region" description="Helical" evidence="1">
    <location>
        <begin position="137"/>
        <end position="157"/>
    </location>
</feature>
<accession>D6U5Z9</accession>
<feature type="transmembrane region" description="Helical" evidence="1">
    <location>
        <begin position="75"/>
        <end position="96"/>
    </location>
</feature>
<evidence type="ECO:0000256" key="1">
    <source>
        <dbReference type="SAM" id="Phobius"/>
    </source>
</evidence>
<evidence type="ECO:0000313" key="2">
    <source>
        <dbReference type="EMBL" id="EFH80410.1"/>
    </source>
</evidence>
<sequence>MLQRTVSYKTLLRIVSACFLLYGLYLVVVVLTSQVSSRGSIQYDGPWVVEDPNAVMSYLFSGGLFFGTPVLPGNLYMFGLFTPNPLFWVGIGILALSMTSKRVWAIYVSLQLALWMVSVSLWFPIATLGGTTNYDPGVFAPSALVTLAISFVLLAFYKPVIRFLRKFSESNNIATIA</sequence>
<keyword evidence="1" id="KW-0812">Transmembrane</keyword>
<keyword evidence="1" id="KW-0472">Membrane</keyword>
<gene>
    <name evidence="2" type="ORF">Krac_1003</name>
</gene>
<dbReference type="AlphaFoldDB" id="D6U5Z9"/>
<organism evidence="2 3">
    <name type="scientific">Ktedonobacter racemifer DSM 44963</name>
    <dbReference type="NCBI Taxonomy" id="485913"/>
    <lineage>
        <taxon>Bacteria</taxon>
        <taxon>Bacillati</taxon>
        <taxon>Chloroflexota</taxon>
        <taxon>Ktedonobacteria</taxon>
        <taxon>Ktedonobacterales</taxon>
        <taxon>Ktedonobacteraceae</taxon>
        <taxon>Ktedonobacter</taxon>
    </lineage>
</organism>
<keyword evidence="1" id="KW-1133">Transmembrane helix</keyword>